<evidence type="ECO:0000256" key="5">
    <source>
        <dbReference type="SAM" id="MobiDB-lite"/>
    </source>
</evidence>
<evidence type="ECO:0008006" key="8">
    <source>
        <dbReference type="Google" id="ProtNLM"/>
    </source>
</evidence>
<dbReference type="HOGENOM" id="CLU_503400_0_0_1"/>
<evidence type="ECO:0000256" key="4">
    <source>
        <dbReference type="ARBA" id="ARBA00022833"/>
    </source>
</evidence>
<name>K5VX08_AGABU</name>
<accession>K5VX08</accession>
<dbReference type="GO" id="GO:0005634">
    <property type="term" value="C:nucleus"/>
    <property type="evidence" value="ECO:0007669"/>
    <property type="project" value="TreeGrafter"/>
</dbReference>
<proteinExistence type="predicted"/>
<dbReference type="InterPro" id="IPR051580">
    <property type="entry name" value="ZnF-Chromatin_assoc"/>
</dbReference>
<protein>
    <recommendedName>
        <fullName evidence="8">C2H2-type domain-containing protein</fullName>
    </recommendedName>
</protein>
<gene>
    <name evidence="6" type="ORF">AGABI1DRAFT_129271</name>
</gene>
<reference evidence="7" key="1">
    <citation type="journal article" date="2012" name="Proc. Natl. Acad. Sci. U.S.A.">
        <title>Genome sequence of the button mushroom Agaricus bisporus reveals mechanisms governing adaptation to a humic-rich ecological niche.</title>
        <authorList>
            <person name="Morin E."/>
            <person name="Kohler A."/>
            <person name="Baker A.R."/>
            <person name="Foulongne-Oriol M."/>
            <person name="Lombard V."/>
            <person name="Nagy L.G."/>
            <person name="Ohm R.A."/>
            <person name="Patyshakuliyeva A."/>
            <person name="Brun A."/>
            <person name="Aerts A.L."/>
            <person name="Bailey A.M."/>
            <person name="Billette C."/>
            <person name="Coutinho P.M."/>
            <person name="Deakin G."/>
            <person name="Doddapaneni H."/>
            <person name="Floudas D."/>
            <person name="Grimwood J."/>
            <person name="Hilden K."/>
            <person name="Kuees U."/>
            <person name="LaButti K.M."/>
            <person name="Lapidus A."/>
            <person name="Lindquist E.A."/>
            <person name="Lucas S.M."/>
            <person name="Murat C."/>
            <person name="Riley R.W."/>
            <person name="Salamov A.A."/>
            <person name="Schmutz J."/>
            <person name="Subramanian V."/>
            <person name="Woesten H.A.B."/>
            <person name="Xu J."/>
            <person name="Eastwood D.C."/>
            <person name="Foster G.D."/>
            <person name="Sonnenberg A.S."/>
            <person name="Cullen D."/>
            <person name="de Vries R.P."/>
            <person name="Lundell T."/>
            <person name="Hibbett D.S."/>
            <person name="Henrissat B."/>
            <person name="Burton K.S."/>
            <person name="Kerrigan R.W."/>
            <person name="Challen M.P."/>
            <person name="Grigoriev I.V."/>
            <person name="Martin F."/>
        </authorList>
    </citation>
    <scope>NUCLEOTIDE SEQUENCE [LARGE SCALE GENOMIC DNA]</scope>
    <source>
        <strain evidence="7">JB137-S8 / ATCC MYA-4627 / FGSC 10392</strain>
    </source>
</reference>
<feature type="compositionally biased region" description="Pro residues" evidence="5">
    <location>
        <begin position="39"/>
        <end position="49"/>
    </location>
</feature>
<evidence type="ECO:0000256" key="3">
    <source>
        <dbReference type="ARBA" id="ARBA00022771"/>
    </source>
</evidence>
<keyword evidence="4" id="KW-0862">Zinc</keyword>
<feature type="compositionally biased region" description="Low complexity" evidence="5">
    <location>
        <begin position="224"/>
        <end position="239"/>
    </location>
</feature>
<dbReference type="RefSeq" id="XP_007330763.1">
    <property type="nucleotide sequence ID" value="XM_007330701.1"/>
</dbReference>
<dbReference type="eggNOG" id="ENOG502SVP0">
    <property type="taxonomic scope" value="Eukaryota"/>
</dbReference>
<dbReference type="GO" id="GO:0008270">
    <property type="term" value="F:zinc ion binding"/>
    <property type="evidence" value="ECO:0007669"/>
    <property type="project" value="UniProtKB-KW"/>
</dbReference>
<evidence type="ECO:0000256" key="2">
    <source>
        <dbReference type="ARBA" id="ARBA00022737"/>
    </source>
</evidence>
<dbReference type="InParanoid" id="K5VX08"/>
<feature type="compositionally biased region" description="Low complexity" evidence="5">
    <location>
        <begin position="399"/>
        <end position="420"/>
    </location>
</feature>
<evidence type="ECO:0000313" key="7">
    <source>
        <dbReference type="Proteomes" id="UP000008493"/>
    </source>
</evidence>
<keyword evidence="1" id="KW-0479">Metal-binding</keyword>
<dbReference type="OrthoDB" id="3269380at2759"/>
<dbReference type="EMBL" id="JH971391">
    <property type="protein sequence ID" value="EKM79009.1"/>
    <property type="molecule type" value="Genomic_DNA"/>
</dbReference>
<dbReference type="GeneID" id="18826969"/>
<dbReference type="KEGG" id="abp:AGABI1DRAFT129271"/>
<feature type="region of interest" description="Disordered" evidence="5">
    <location>
        <begin position="127"/>
        <end position="147"/>
    </location>
</feature>
<feature type="compositionally biased region" description="Low complexity" evidence="5">
    <location>
        <begin position="133"/>
        <end position="145"/>
    </location>
</feature>
<dbReference type="PANTHER" id="PTHR23057">
    <property type="entry name" value="JUXTAPOSED WITH ANOTHER ZINC FINGER PROTEIN 1"/>
    <property type="match status" value="1"/>
</dbReference>
<dbReference type="PANTHER" id="PTHR23057:SF0">
    <property type="entry name" value="JUXTAPOSED WITH ANOTHER ZINC FINGER PROTEIN 1"/>
    <property type="match status" value="1"/>
</dbReference>
<feature type="compositionally biased region" description="Polar residues" evidence="5">
    <location>
        <begin position="364"/>
        <end position="373"/>
    </location>
</feature>
<dbReference type="OMA" id="KRIYPEN"/>
<dbReference type="AlphaFoldDB" id="K5VX08"/>
<keyword evidence="2" id="KW-0677">Repeat</keyword>
<feature type="region of interest" description="Disordered" evidence="5">
    <location>
        <begin position="364"/>
        <end position="420"/>
    </location>
</feature>
<feature type="region of interest" description="Disordered" evidence="5">
    <location>
        <begin position="1"/>
        <end position="64"/>
    </location>
</feature>
<organism evidence="6 7">
    <name type="scientific">Agaricus bisporus var. burnettii (strain JB137-S8 / ATCC MYA-4627 / FGSC 10392)</name>
    <name type="common">White button mushroom</name>
    <dbReference type="NCBI Taxonomy" id="597362"/>
    <lineage>
        <taxon>Eukaryota</taxon>
        <taxon>Fungi</taxon>
        <taxon>Dikarya</taxon>
        <taxon>Basidiomycota</taxon>
        <taxon>Agaricomycotina</taxon>
        <taxon>Agaricomycetes</taxon>
        <taxon>Agaricomycetidae</taxon>
        <taxon>Agaricales</taxon>
        <taxon>Agaricineae</taxon>
        <taxon>Agaricaceae</taxon>
        <taxon>Agaricus</taxon>
    </lineage>
</organism>
<dbReference type="Proteomes" id="UP000008493">
    <property type="component" value="Unassembled WGS sequence"/>
</dbReference>
<dbReference type="FunCoup" id="K5VX08">
    <property type="interactions" value="185"/>
</dbReference>
<keyword evidence="3" id="KW-0863">Zinc-finger</keyword>
<sequence length="541" mass="57821">MAGTPNSGKSDPPDSPQRNPLIDGNVSRSSSSNYHNPPSSTPASPPSPSPMDVVHSPPPPSDQTIKTLDRISSLELALCSNFTCCSIRLPDLHALVEHFEEKHVVALNIDGKRIYPENTSGKRLAVFPPLPPSLSNSPSSSRSSSPPTPIIPLATAAFLNSDESLAQQNLTSMASCGVYTPFSGMMISPPDEDPYGLFDTLDTYPIMSCSPPSCNPDFPTHAQTSCSSSSSSPSTMTTSRSHDPMILNSDCHSDVIITDYNHTHFADGEEKKKKRTKKEVITDREVKKVVHRLPKADNMVMNMTAVSAKNAAKTKMRLLSGNNVKKREKAYRCPKAGCTKSYLNPNGLKYHLEKGTCHIQLDSTSTEPEAYTTSSDSSSSIPMHTNASPLQPAPSIEFTSPSTPRSTAPLSSSSSSSSSSPYFLKIENYIAAMQRHRLTPCGNTTTSMMPTPPATPGSESPNCETYLPLPGITTTTAVPSPSTMISPSPISLPIPAAPTPISPTSKSMFLATRMTMPTTMVVENYNGGGAGGESQVRPMSP</sequence>
<feature type="compositionally biased region" description="Low complexity" evidence="5">
    <location>
        <begin position="25"/>
        <end position="38"/>
    </location>
</feature>
<dbReference type="STRING" id="597362.K5VX08"/>
<evidence type="ECO:0000313" key="6">
    <source>
        <dbReference type="EMBL" id="EKM79009.1"/>
    </source>
</evidence>
<feature type="region of interest" description="Disordered" evidence="5">
    <location>
        <begin position="219"/>
        <end position="242"/>
    </location>
</feature>
<evidence type="ECO:0000256" key="1">
    <source>
        <dbReference type="ARBA" id="ARBA00022723"/>
    </source>
</evidence>
<keyword evidence="7" id="KW-1185">Reference proteome</keyword>